<dbReference type="InterPro" id="IPR030972">
    <property type="entry name" value="UrcA_uranyl"/>
</dbReference>
<evidence type="ECO:0000313" key="2">
    <source>
        <dbReference type="EMBL" id="MBB4796849.1"/>
    </source>
</evidence>
<dbReference type="EMBL" id="JACHKY010000001">
    <property type="protein sequence ID" value="MBB4796849.1"/>
    <property type="molecule type" value="Genomic_DNA"/>
</dbReference>
<reference evidence="2 3" key="1">
    <citation type="submission" date="2020-08" db="EMBL/GenBank/DDBJ databases">
        <title>Functional genomics of gut bacteria from endangered species of beetles.</title>
        <authorList>
            <person name="Carlos-Shanley C."/>
        </authorList>
    </citation>
    <scope>NUCLEOTIDE SEQUENCE [LARGE SCALE GENOMIC DNA]</scope>
    <source>
        <strain evidence="2 3">S00123</strain>
    </source>
</reference>
<accession>A0A7W7N317</accession>
<protein>
    <submittedName>
        <fullName evidence="2">UrcA family protein</fullName>
    </submittedName>
</protein>
<dbReference type="RefSeq" id="WP_184266847.1">
    <property type="nucleotide sequence ID" value="NZ_JACHKY010000001.1"/>
</dbReference>
<evidence type="ECO:0000256" key="1">
    <source>
        <dbReference type="SAM" id="SignalP"/>
    </source>
</evidence>
<sequence>MHTTIMGAALLLAIATPNGVQAQTPATQPVKGAEAVIVSYADLDLRQPMGTRMLDHRLKTAARRTCDTASLPMDHYLVRHWCIRDAVADGWAQVAARRADQYAGRPTVTLAALRTRR</sequence>
<keyword evidence="3" id="KW-1185">Reference proteome</keyword>
<feature type="chain" id="PRO_5031406406" evidence="1">
    <location>
        <begin position="23"/>
        <end position="117"/>
    </location>
</feature>
<gene>
    <name evidence="2" type="ORF">HNP32_000563</name>
</gene>
<feature type="signal peptide" evidence="1">
    <location>
        <begin position="1"/>
        <end position="22"/>
    </location>
</feature>
<keyword evidence="1" id="KW-0732">Signal</keyword>
<dbReference type="Proteomes" id="UP000539957">
    <property type="component" value="Unassembled WGS sequence"/>
</dbReference>
<organism evidence="2 3">
    <name type="scientific">Brevundimonas bullata</name>
    <dbReference type="NCBI Taxonomy" id="13160"/>
    <lineage>
        <taxon>Bacteria</taxon>
        <taxon>Pseudomonadati</taxon>
        <taxon>Pseudomonadota</taxon>
        <taxon>Alphaproteobacteria</taxon>
        <taxon>Caulobacterales</taxon>
        <taxon>Caulobacteraceae</taxon>
        <taxon>Brevundimonas</taxon>
    </lineage>
</organism>
<dbReference type="AlphaFoldDB" id="A0A7W7N317"/>
<name>A0A7W7N317_9CAUL</name>
<proteinExistence type="predicted"/>
<dbReference type="NCBIfam" id="TIGR04433">
    <property type="entry name" value="UrcA_uranyl"/>
    <property type="match status" value="1"/>
</dbReference>
<comment type="caution">
    <text evidence="2">The sequence shown here is derived from an EMBL/GenBank/DDBJ whole genome shotgun (WGS) entry which is preliminary data.</text>
</comment>
<evidence type="ECO:0000313" key="3">
    <source>
        <dbReference type="Proteomes" id="UP000539957"/>
    </source>
</evidence>